<feature type="compositionally biased region" description="Polar residues" evidence="1">
    <location>
        <begin position="1"/>
        <end position="17"/>
    </location>
</feature>
<dbReference type="InterPro" id="IPR012349">
    <property type="entry name" value="Split_barrel_FMN-bd"/>
</dbReference>
<evidence type="ECO:0000259" key="2">
    <source>
        <dbReference type="Pfam" id="PF16242"/>
    </source>
</evidence>
<dbReference type="PANTHER" id="PTHR34818:SF1">
    <property type="entry name" value="PROTEIN BLI-3"/>
    <property type="match status" value="1"/>
</dbReference>
<dbReference type="PANTHER" id="PTHR34818">
    <property type="entry name" value="PROTEIN BLI-3"/>
    <property type="match status" value="1"/>
</dbReference>
<reference evidence="3" key="1">
    <citation type="submission" date="2022-06" db="EMBL/GenBank/DDBJ databases">
        <title>Genome Sequence of Candolleomyces eurysporus.</title>
        <authorList>
            <person name="Buettner E."/>
        </authorList>
    </citation>
    <scope>NUCLEOTIDE SEQUENCE</scope>
    <source>
        <strain evidence="3">VTCC 930004</strain>
    </source>
</reference>
<proteinExistence type="predicted"/>
<dbReference type="AlphaFoldDB" id="A0A9W8MEE3"/>
<accession>A0A9W8MEE3</accession>
<sequence>MSNPQTSLDPYTAQAESNPPPLEKIKGYREIISSVKTAMMTTRSADGELHARAMNPANRSDDTQLNLVFLANNVSHKFEEIQNDVHVNVSFLDQQTGSWASVCGKAKVSNDKEVIKKYWTSTTSAWFGDLKDGIHKGDETDPRVSVIEVVPDEIRYWFATKGRVGQAIDIGTHALTGKVSSPGDLRTISKQEIQLAQGLN</sequence>
<feature type="region of interest" description="Disordered" evidence="1">
    <location>
        <begin position="1"/>
        <end position="22"/>
    </location>
</feature>
<dbReference type="OrthoDB" id="434253at2759"/>
<evidence type="ECO:0000256" key="1">
    <source>
        <dbReference type="SAM" id="MobiDB-lite"/>
    </source>
</evidence>
<keyword evidence="4" id="KW-1185">Reference proteome</keyword>
<comment type="caution">
    <text evidence="3">The sequence shown here is derived from an EMBL/GenBank/DDBJ whole genome shotgun (WGS) entry which is preliminary data.</text>
</comment>
<organism evidence="3 4">
    <name type="scientific">Candolleomyces eurysporus</name>
    <dbReference type="NCBI Taxonomy" id="2828524"/>
    <lineage>
        <taxon>Eukaryota</taxon>
        <taxon>Fungi</taxon>
        <taxon>Dikarya</taxon>
        <taxon>Basidiomycota</taxon>
        <taxon>Agaricomycotina</taxon>
        <taxon>Agaricomycetes</taxon>
        <taxon>Agaricomycetidae</taxon>
        <taxon>Agaricales</taxon>
        <taxon>Agaricineae</taxon>
        <taxon>Psathyrellaceae</taxon>
        <taxon>Candolleomyces</taxon>
    </lineage>
</organism>
<protein>
    <recommendedName>
        <fullName evidence="2">General stress protein FMN-binding split barrel domain-containing protein</fullName>
    </recommendedName>
</protein>
<feature type="domain" description="General stress protein FMN-binding split barrel" evidence="2">
    <location>
        <begin position="25"/>
        <end position="178"/>
    </location>
</feature>
<dbReference type="Pfam" id="PF16242">
    <property type="entry name" value="Pyrid_ox_like"/>
    <property type="match status" value="1"/>
</dbReference>
<dbReference type="Proteomes" id="UP001140091">
    <property type="component" value="Unassembled WGS sequence"/>
</dbReference>
<dbReference type="EMBL" id="JANBPK010001047">
    <property type="protein sequence ID" value="KAJ2926767.1"/>
    <property type="molecule type" value="Genomic_DNA"/>
</dbReference>
<dbReference type="InterPro" id="IPR038725">
    <property type="entry name" value="YdaG_split_barrel_FMN-bd"/>
</dbReference>
<evidence type="ECO:0000313" key="3">
    <source>
        <dbReference type="EMBL" id="KAJ2926767.1"/>
    </source>
</evidence>
<feature type="non-terminal residue" evidence="3">
    <location>
        <position position="200"/>
    </location>
</feature>
<evidence type="ECO:0000313" key="4">
    <source>
        <dbReference type="Proteomes" id="UP001140091"/>
    </source>
</evidence>
<gene>
    <name evidence="3" type="ORF">H1R20_g10334</name>
</gene>
<name>A0A9W8MEE3_9AGAR</name>
<dbReference type="SUPFAM" id="SSF50475">
    <property type="entry name" value="FMN-binding split barrel"/>
    <property type="match status" value="1"/>
</dbReference>
<dbReference type="InterPro" id="IPR052917">
    <property type="entry name" value="Stress-Dev_Protein"/>
</dbReference>
<dbReference type="Gene3D" id="2.30.110.10">
    <property type="entry name" value="Electron Transport, Fmn-binding Protein, Chain A"/>
    <property type="match status" value="1"/>
</dbReference>